<sequence length="491" mass="56270">MPACKFFYLVVIFISSVNINAQVDLRNIELSGKVLDSKGSAIPGVAVTDGYNIVTTDNRGEYKLLSNATADFVYISVPPGYIIPVKDNAPHYFQRITDKSGLKQKFNFILEKSGQNEDKHVLIACADPQVGFDEEIPMLGGALKDMELLVNQYYKHLPVHGMICGDIIAEISREPKFLEPIKQMFAKTNIPFFYAAGNHDMDVDGRSNHYSKETFKKALGPAYYSFNRGKVHYIVLDDVFFTARGYSSIGYLDEKQLCWLEQDLALIPEGSTVVVAFHIPTYSPEARKGEYVKEEMNKVLQNRNSLYKMLKPYNALILSGHEHYNENYQLADNLFEHVHAALCGIFWQAPYNSDGTPLGYAVYEFDGNRVKWYYKPIGKDKDYQFDSYLPGADKHKPDAIIANVWNYDPQWKVYWYENGAKMGEMKQYRGWDPGVVDYVEKNRENFRYKYIGAGPTEHLFYAEPIDKNAEIKIEVIDRFDNVYTGIPKKIK</sequence>
<comment type="caution">
    <text evidence="4">The sequence shown here is derived from an EMBL/GenBank/DDBJ whole genome shotgun (WGS) entry which is preliminary data.</text>
</comment>
<feature type="domain" description="Calcineurin-like phosphoesterase N-terminal" evidence="3">
    <location>
        <begin position="32"/>
        <end position="107"/>
    </location>
</feature>
<feature type="domain" description="Calcineurin-like phosphoesterase C-terminal" evidence="2">
    <location>
        <begin position="336"/>
        <end position="483"/>
    </location>
</feature>
<keyword evidence="5" id="KW-1185">Reference proteome</keyword>
<dbReference type="PANTHER" id="PTHR43143:SF1">
    <property type="entry name" value="SERINE_THREONINE-PROTEIN PHOSPHATASE CPPED1"/>
    <property type="match status" value="1"/>
</dbReference>
<dbReference type="PANTHER" id="PTHR43143">
    <property type="entry name" value="METALLOPHOSPHOESTERASE, CALCINEURIN SUPERFAMILY"/>
    <property type="match status" value="1"/>
</dbReference>
<dbReference type="Pfam" id="PF16371">
    <property type="entry name" value="MetallophosN"/>
    <property type="match status" value="1"/>
</dbReference>
<dbReference type="InterPro" id="IPR004843">
    <property type="entry name" value="Calcineurin-like_PHP"/>
</dbReference>
<evidence type="ECO:0000259" key="3">
    <source>
        <dbReference type="Pfam" id="PF16371"/>
    </source>
</evidence>
<dbReference type="InterPro" id="IPR032288">
    <property type="entry name" value="Metallophos_C"/>
</dbReference>
<dbReference type="RefSeq" id="WP_380000048.1">
    <property type="nucleotide sequence ID" value="NZ_JBHSGN010000121.1"/>
</dbReference>
<evidence type="ECO:0000259" key="2">
    <source>
        <dbReference type="Pfam" id="PF16370"/>
    </source>
</evidence>
<evidence type="ECO:0000259" key="1">
    <source>
        <dbReference type="Pfam" id="PF00149"/>
    </source>
</evidence>
<dbReference type="Proteomes" id="UP001596023">
    <property type="component" value="Unassembled WGS sequence"/>
</dbReference>
<dbReference type="InterPro" id="IPR051918">
    <property type="entry name" value="STPP_CPPED1"/>
</dbReference>
<gene>
    <name evidence="4" type="ORF">ACFO6W_20845</name>
</gene>
<dbReference type="InterPro" id="IPR008969">
    <property type="entry name" value="CarboxyPept-like_regulatory"/>
</dbReference>
<dbReference type="Pfam" id="PF00149">
    <property type="entry name" value="Metallophos"/>
    <property type="match status" value="1"/>
</dbReference>
<dbReference type="InterPro" id="IPR032285">
    <property type="entry name" value="Metallophos_N"/>
</dbReference>
<dbReference type="InterPro" id="IPR029052">
    <property type="entry name" value="Metallo-depent_PP-like"/>
</dbReference>
<dbReference type="SUPFAM" id="SSF49464">
    <property type="entry name" value="Carboxypeptidase regulatory domain-like"/>
    <property type="match status" value="1"/>
</dbReference>
<protein>
    <submittedName>
        <fullName evidence="4">Calcineurin-like phosphoesterase C-terminal domain-containing protein</fullName>
    </submittedName>
</protein>
<reference evidence="5" key="1">
    <citation type="journal article" date="2019" name="Int. J. Syst. Evol. Microbiol.">
        <title>The Global Catalogue of Microorganisms (GCM) 10K type strain sequencing project: providing services to taxonomists for standard genome sequencing and annotation.</title>
        <authorList>
            <consortium name="The Broad Institute Genomics Platform"/>
            <consortium name="The Broad Institute Genome Sequencing Center for Infectious Disease"/>
            <person name="Wu L."/>
            <person name="Ma J."/>
        </authorList>
    </citation>
    <scope>NUCLEOTIDE SEQUENCE [LARGE SCALE GENOMIC DNA]</scope>
    <source>
        <strain evidence="5">CCUG 66188</strain>
    </source>
</reference>
<dbReference type="SUPFAM" id="SSF56300">
    <property type="entry name" value="Metallo-dependent phosphatases"/>
    <property type="match status" value="1"/>
</dbReference>
<dbReference type="Gene3D" id="3.60.21.10">
    <property type="match status" value="1"/>
</dbReference>
<name>A0ABV9L0W4_9BACT</name>
<organism evidence="4 5">
    <name type="scientific">Dysgonomonas termitidis</name>
    <dbReference type="NCBI Taxonomy" id="1516126"/>
    <lineage>
        <taxon>Bacteria</taxon>
        <taxon>Pseudomonadati</taxon>
        <taxon>Bacteroidota</taxon>
        <taxon>Bacteroidia</taxon>
        <taxon>Bacteroidales</taxon>
        <taxon>Dysgonomonadaceae</taxon>
        <taxon>Dysgonomonas</taxon>
    </lineage>
</organism>
<accession>A0ABV9L0W4</accession>
<dbReference type="Pfam" id="PF16370">
    <property type="entry name" value="MetallophosC"/>
    <property type="match status" value="1"/>
</dbReference>
<evidence type="ECO:0000313" key="5">
    <source>
        <dbReference type="Proteomes" id="UP001596023"/>
    </source>
</evidence>
<feature type="domain" description="Calcineurin-like phosphoesterase" evidence="1">
    <location>
        <begin position="125"/>
        <end position="324"/>
    </location>
</feature>
<proteinExistence type="predicted"/>
<dbReference type="EMBL" id="JBHSGN010000121">
    <property type="protein sequence ID" value="MFC4676137.1"/>
    <property type="molecule type" value="Genomic_DNA"/>
</dbReference>
<evidence type="ECO:0000313" key="4">
    <source>
        <dbReference type="EMBL" id="MFC4676137.1"/>
    </source>
</evidence>